<dbReference type="KEGG" id="dau:Daud_0939"/>
<protein>
    <recommendedName>
        <fullName evidence="1">PRC-barrel domain-containing protein</fullName>
    </recommendedName>
</protein>
<dbReference type="HOGENOM" id="CLU_161336_2_2_9"/>
<evidence type="ECO:0000259" key="1">
    <source>
        <dbReference type="Pfam" id="PF05239"/>
    </source>
</evidence>
<dbReference type="NCBIfam" id="TIGR02888">
    <property type="entry name" value="spore_YlmC_YmxH"/>
    <property type="match status" value="1"/>
</dbReference>
<dbReference type="Gene3D" id="2.30.30.240">
    <property type="entry name" value="PRC-barrel domain"/>
    <property type="match status" value="1"/>
</dbReference>
<evidence type="ECO:0000313" key="3">
    <source>
        <dbReference type="Proteomes" id="UP000008544"/>
    </source>
</evidence>
<gene>
    <name evidence="2" type="ordered locus">Daud_0939</name>
</gene>
<accession>B1I398</accession>
<dbReference type="Proteomes" id="UP000008544">
    <property type="component" value="Chromosome"/>
</dbReference>
<dbReference type="InterPro" id="IPR027275">
    <property type="entry name" value="PRC-brl_dom"/>
</dbReference>
<dbReference type="InterPro" id="IPR014238">
    <property type="entry name" value="Spore_YlmC/YmxH"/>
</dbReference>
<reference evidence="2" key="1">
    <citation type="submission" date="2007-10" db="EMBL/GenBank/DDBJ databases">
        <authorList>
            <consortium name="US DOE Joint Genome Institute (JGI-PGF)"/>
            <person name="Copeland A."/>
            <person name="Lucas S."/>
            <person name="Lapidus A."/>
            <person name="Barry K."/>
            <person name="Glavina del Rio T."/>
            <person name="Dalin E."/>
            <person name="Tice H."/>
            <person name="Bruce D."/>
            <person name="Pitluck S."/>
            <person name="Lowry S.R."/>
            <person name="Larimer F."/>
            <person name="Land M.L."/>
            <person name="Hauser L."/>
            <person name="Kyrpides N."/>
            <person name="Ivanova N.N."/>
            <person name="Richardson P."/>
        </authorList>
    </citation>
    <scope>NUCLEOTIDE SEQUENCE</scope>
    <source>
        <strain evidence="2">MP104C</strain>
    </source>
</reference>
<dbReference type="InterPro" id="IPR011033">
    <property type="entry name" value="PRC_barrel-like_sf"/>
</dbReference>
<reference evidence="2" key="2">
    <citation type="journal article" date="2008" name="Science">
        <title>Environmental genomics reveals a single-species ecosystem deep within Earth.</title>
        <authorList>
            <person name="Chivian D."/>
            <person name="Brodie E.L."/>
            <person name="Alm E.J."/>
            <person name="Culley D.E."/>
            <person name="Dehal P.S."/>
            <person name="Desantis T.Z."/>
            <person name="Gihring T.M."/>
            <person name="Lapidus A."/>
            <person name="Lin L.H."/>
            <person name="Lowry S.R."/>
            <person name="Moser D.P."/>
            <person name="Richardson P.M."/>
            <person name="Southam G."/>
            <person name="Wanger G."/>
            <person name="Pratt L.M."/>
            <person name="Andersen G.L."/>
            <person name="Hazen T.C."/>
            <person name="Brockman F.J."/>
            <person name="Arkin A.P."/>
            <person name="Onstott T.C."/>
        </authorList>
    </citation>
    <scope>NUCLEOTIDE SEQUENCE [LARGE SCALE GENOMIC DNA]</scope>
    <source>
        <strain evidence="2">MP104C</strain>
    </source>
</reference>
<sequence length="92" mass="10379">MMRLTELMGKEVVNLFNGARLGVIGESDLTIDADSGHVHAIILPRRSNIVSMWTERQQLTIPWEAVRKIGTEVVIVELANNQSVPRFRRSPL</sequence>
<dbReference type="PANTHER" id="PTHR40061">
    <property type="entry name" value="SPORULATION PROTEIN YLMC-RELATED"/>
    <property type="match status" value="1"/>
</dbReference>
<dbReference type="AlphaFoldDB" id="B1I398"/>
<dbReference type="EMBL" id="CP000860">
    <property type="protein sequence ID" value="ACA59452.1"/>
    <property type="molecule type" value="Genomic_DNA"/>
</dbReference>
<dbReference type="SUPFAM" id="SSF50346">
    <property type="entry name" value="PRC-barrel domain"/>
    <property type="match status" value="1"/>
</dbReference>
<feature type="domain" description="PRC-barrel" evidence="1">
    <location>
        <begin position="1"/>
        <end position="77"/>
    </location>
</feature>
<name>B1I398_DESAP</name>
<dbReference type="PANTHER" id="PTHR40061:SF1">
    <property type="entry name" value="SPORULATION PROTEIN YLMC-RELATED"/>
    <property type="match status" value="1"/>
</dbReference>
<keyword evidence="3" id="KW-1185">Reference proteome</keyword>
<dbReference type="Pfam" id="PF05239">
    <property type="entry name" value="PRC"/>
    <property type="match status" value="1"/>
</dbReference>
<organism evidence="2 3">
    <name type="scientific">Desulforudis audaxviator (strain MP104C)</name>
    <dbReference type="NCBI Taxonomy" id="477974"/>
    <lineage>
        <taxon>Bacteria</taxon>
        <taxon>Bacillati</taxon>
        <taxon>Bacillota</taxon>
        <taxon>Clostridia</taxon>
        <taxon>Thermoanaerobacterales</taxon>
        <taxon>Candidatus Desulforudaceae</taxon>
        <taxon>Candidatus Desulforudis</taxon>
    </lineage>
</organism>
<dbReference type="STRING" id="477974.Daud_0939"/>
<evidence type="ECO:0000313" key="2">
    <source>
        <dbReference type="EMBL" id="ACA59452.1"/>
    </source>
</evidence>
<dbReference type="eggNOG" id="COG1873">
    <property type="taxonomic scope" value="Bacteria"/>
</dbReference>
<proteinExistence type="predicted"/>